<keyword evidence="6" id="KW-1185">Reference proteome</keyword>
<proteinExistence type="inferred from homology"/>
<sequence length="290" mass="33029">MLQMHYDNPQLLDTWVDSSGLRVTYTSNLREKDAGTIQVGTVDGLIVPPKPENFEYISICHTSCTEQWMPDDGVTVFGYLLHAHLLGAKIKLDWYSKDGSQSEVLAEDNFYDFNYQENRLFPVPKKLLPVSRLIMKKGETLKVTCTYTDSSRDRFTYGGEPSTDEMCLVFLNYYPKQQISTCGSFTGININQTDPLYQRWGFNTSSTVEDNIELLEEVPNWSKEDTLVLQRSYYETDHYSFCTKVSFHINYPNVLVPISPQSYPDPPVSQGNSCLQDTPNSGAKVQLVCI</sequence>
<dbReference type="InterPro" id="IPR008977">
    <property type="entry name" value="PHM/PNGase_F_dom_sf"/>
</dbReference>
<evidence type="ECO:0000313" key="6">
    <source>
        <dbReference type="Proteomes" id="UP000593567"/>
    </source>
</evidence>
<comment type="similarity">
    <text evidence="1">Belongs to the copper type II ascorbate-dependent monooxygenase family.</text>
</comment>
<organism evidence="5 6">
    <name type="scientific">Bugula neritina</name>
    <name type="common">Brown bryozoan</name>
    <name type="synonym">Sertularia neritina</name>
    <dbReference type="NCBI Taxonomy" id="10212"/>
    <lineage>
        <taxon>Eukaryota</taxon>
        <taxon>Metazoa</taxon>
        <taxon>Spiralia</taxon>
        <taxon>Lophotrochozoa</taxon>
        <taxon>Bryozoa</taxon>
        <taxon>Gymnolaemata</taxon>
        <taxon>Cheilostomatida</taxon>
        <taxon>Flustrina</taxon>
        <taxon>Buguloidea</taxon>
        <taxon>Bugulidae</taxon>
        <taxon>Bugula</taxon>
    </lineage>
</organism>
<dbReference type="GO" id="GO:0005615">
    <property type="term" value="C:extracellular space"/>
    <property type="evidence" value="ECO:0007669"/>
    <property type="project" value="TreeGrafter"/>
</dbReference>
<dbReference type="GO" id="GO:0005507">
    <property type="term" value="F:copper ion binding"/>
    <property type="evidence" value="ECO:0007669"/>
    <property type="project" value="InterPro"/>
</dbReference>
<dbReference type="PANTHER" id="PTHR10157:SF23">
    <property type="entry name" value="MOXD1 HOMOLOG 1"/>
    <property type="match status" value="1"/>
</dbReference>
<dbReference type="InterPro" id="IPR024548">
    <property type="entry name" value="Cu2_monoox_C"/>
</dbReference>
<dbReference type="SUPFAM" id="SSF49742">
    <property type="entry name" value="PHM/PNGase F"/>
    <property type="match status" value="2"/>
</dbReference>
<evidence type="ECO:0000313" key="5">
    <source>
        <dbReference type="EMBL" id="KAF6023514.1"/>
    </source>
</evidence>
<evidence type="ECO:0000256" key="2">
    <source>
        <dbReference type="ARBA" id="ARBA00023157"/>
    </source>
</evidence>
<dbReference type="GO" id="GO:0042421">
    <property type="term" value="P:norepinephrine biosynthetic process"/>
    <property type="evidence" value="ECO:0007669"/>
    <property type="project" value="TreeGrafter"/>
</dbReference>
<evidence type="ECO:0000256" key="3">
    <source>
        <dbReference type="ARBA" id="ARBA00023180"/>
    </source>
</evidence>
<dbReference type="AlphaFoldDB" id="A0A7J7JCZ0"/>
<dbReference type="GO" id="GO:0030667">
    <property type="term" value="C:secretory granule membrane"/>
    <property type="evidence" value="ECO:0007669"/>
    <property type="project" value="TreeGrafter"/>
</dbReference>
<evidence type="ECO:0000259" key="4">
    <source>
        <dbReference type="Pfam" id="PF03712"/>
    </source>
</evidence>
<dbReference type="InterPro" id="IPR014784">
    <property type="entry name" value="Cu2_ascorb_mOase-like_C"/>
</dbReference>
<accession>A0A7J7JCZ0</accession>
<protein>
    <submittedName>
        <fullName evidence="5">Tbh</fullName>
    </submittedName>
</protein>
<dbReference type="OrthoDB" id="129121at2759"/>
<dbReference type="PANTHER" id="PTHR10157">
    <property type="entry name" value="DOPAMINE BETA HYDROXYLASE RELATED"/>
    <property type="match status" value="1"/>
</dbReference>
<dbReference type="FunFam" id="2.60.120.230:FF:000001">
    <property type="entry name" value="Monooxygenase, DBH-like 1"/>
    <property type="match status" value="1"/>
</dbReference>
<dbReference type="Proteomes" id="UP000593567">
    <property type="component" value="Unassembled WGS sequence"/>
</dbReference>
<dbReference type="GO" id="GO:0004500">
    <property type="term" value="F:dopamine beta-monooxygenase activity"/>
    <property type="evidence" value="ECO:0007669"/>
    <property type="project" value="InterPro"/>
</dbReference>
<feature type="domain" description="Copper type II ascorbate-dependent monooxygenase C-terminal" evidence="4">
    <location>
        <begin position="32"/>
        <end position="185"/>
    </location>
</feature>
<dbReference type="Pfam" id="PF03712">
    <property type="entry name" value="Cu2_monoox_C"/>
    <property type="match status" value="1"/>
</dbReference>
<evidence type="ECO:0000256" key="1">
    <source>
        <dbReference type="ARBA" id="ARBA00010676"/>
    </source>
</evidence>
<keyword evidence="3" id="KW-0325">Glycoprotein</keyword>
<gene>
    <name evidence="5" type="ORF">EB796_018162</name>
</gene>
<dbReference type="Gene3D" id="2.60.120.310">
    <property type="entry name" value="Copper type II, ascorbate-dependent monooxygenase, N-terminal domain"/>
    <property type="match status" value="1"/>
</dbReference>
<dbReference type="InterPro" id="IPR036939">
    <property type="entry name" value="Cu2_ascorb_mOase_N_sf"/>
</dbReference>
<reference evidence="5" key="1">
    <citation type="submission" date="2020-06" db="EMBL/GenBank/DDBJ databases">
        <title>Draft genome of Bugula neritina, a colonial animal packing powerful symbionts and potential medicines.</title>
        <authorList>
            <person name="Rayko M."/>
        </authorList>
    </citation>
    <scope>NUCLEOTIDE SEQUENCE [LARGE SCALE GENOMIC DNA]</scope>
    <source>
        <strain evidence="5">Kwan_BN1</strain>
    </source>
</reference>
<dbReference type="GO" id="GO:0042420">
    <property type="term" value="P:dopamine catabolic process"/>
    <property type="evidence" value="ECO:0007669"/>
    <property type="project" value="TreeGrafter"/>
</dbReference>
<dbReference type="Gene3D" id="2.60.120.230">
    <property type="match status" value="1"/>
</dbReference>
<name>A0A7J7JCZ0_BUGNE</name>
<keyword evidence="2" id="KW-1015">Disulfide bond</keyword>
<comment type="caution">
    <text evidence="5">The sequence shown here is derived from an EMBL/GenBank/DDBJ whole genome shotgun (WGS) entry which is preliminary data.</text>
</comment>
<dbReference type="EMBL" id="VXIV02002702">
    <property type="protein sequence ID" value="KAF6023514.1"/>
    <property type="molecule type" value="Genomic_DNA"/>
</dbReference>
<dbReference type="GO" id="GO:0006589">
    <property type="term" value="P:octopamine biosynthetic process"/>
    <property type="evidence" value="ECO:0007669"/>
    <property type="project" value="TreeGrafter"/>
</dbReference>
<dbReference type="InterPro" id="IPR000945">
    <property type="entry name" value="DBH-like"/>
</dbReference>